<evidence type="ECO:0000313" key="4">
    <source>
        <dbReference type="Proteomes" id="UP000019373"/>
    </source>
</evidence>
<feature type="region of interest" description="Disordered" evidence="1">
    <location>
        <begin position="19"/>
        <end position="46"/>
    </location>
</feature>
<keyword evidence="2" id="KW-0472">Membrane</keyword>
<protein>
    <submittedName>
        <fullName evidence="3">Uncharacterized protein</fullName>
    </submittedName>
</protein>
<name>U1HUZ7_ENDPU</name>
<proteinExistence type="predicted"/>
<sequence>MNFGSLYRRFMQSLQRHKLKAESSRTLASKGPTSTTKSHLSVSSTDTKPLKTWRSLKTLLSSKPVENGLPFKATQRPSCYIVLVHLVPVGAVGVITWFNLYGYWIGKELSGTYNENAPKLLALQLTTKVHDLLMLASLSEALLTQLLKSLAIGHELPFGSLTAVPKFKGLSYLWSRDLRATCAARYPRRSLLVPLLLVCTMLGVTLRPSSATALIPRLGVWPAGEAVMTLNTSSDLLWPSSLQAIPSDPSICNHSSLGCLNSMVWDSIAANLFSYWGHTTTGVAAASPQHINVPGISSLRSMNIRVKGSVGPSEPNFTVASVQHAVIGDMVNHFRFLTFPSQSARCKRTWSPAQCSYKDVSWFVSAMQPAVSTACWEKQLNTSSVEFPAIRYAPTSLKMPPISFNDDFEDETQPQFRWVPFDSSPSLHASIGAVIRLGTATNTQDFACTIQAQWAESNSSTSYTGTYYIIDSMIPALDSLTLIDQEYKRQTVTIDSQWAQQSVESLAGSQTNTTAFEEFMHLGEATKNVPVKLETVLSVLFAEKMAHIGSSTVPLSISSKDLFLKIRGDLSQNDMAAAARTSATNRTEFLLKTSMTGYSYGLYTTSGLSTSMLISIGVLLIYAVIALVHLASLYISKDPYIESWREERELLVTCLQSRFRPAILKMDPGDGGGQGQGQEQKRRDGNVRILKDIVLVTGREGQPELSFRRMDWPDGV</sequence>
<feature type="compositionally biased region" description="Polar residues" evidence="1">
    <location>
        <begin position="24"/>
        <end position="46"/>
    </location>
</feature>
<dbReference type="OrthoDB" id="5342924at2759"/>
<dbReference type="GeneID" id="19238973"/>
<dbReference type="HOGENOM" id="CLU_024066_0_0_1"/>
<keyword evidence="2" id="KW-0812">Transmembrane</keyword>
<evidence type="ECO:0000256" key="2">
    <source>
        <dbReference type="SAM" id="Phobius"/>
    </source>
</evidence>
<dbReference type="EMBL" id="KE720876">
    <property type="protein sequence ID" value="ERF74500.1"/>
    <property type="molecule type" value="Genomic_DNA"/>
</dbReference>
<reference evidence="4" key="1">
    <citation type="journal article" date="2014" name="BMC Genomics">
        <title>Genome characteristics reveal the impact of lichenization on lichen-forming fungus Endocarpon pusillum Hedwig (Verrucariales, Ascomycota).</title>
        <authorList>
            <person name="Wang Y.-Y."/>
            <person name="Liu B."/>
            <person name="Zhang X.-Y."/>
            <person name="Zhou Q.-M."/>
            <person name="Zhang T."/>
            <person name="Li H."/>
            <person name="Yu Y.-F."/>
            <person name="Zhang X.-L."/>
            <person name="Hao X.-Y."/>
            <person name="Wang M."/>
            <person name="Wang L."/>
            <person name="Wei J.-C."/>
        </authorList>
    </citation>
    <scope>NUCLEOTIDE SEQUENCE [LARGE SCALE GENOMIC DNA]</scope>
    <source>
        <strain evidence="4">Z07020 / HMAS-L-300199</strain>
    </source>
</reference>
<accession>U1HUZ7</accession>
<evidence type="ECO:0000313" key="3">
    <source>
        <dbReference type="EMBL" id="ERF74500.1"/>
    </source>
</evidence>
<evidence type="ECO:0000256" key="1">
    <source>
        <dbReference type="SAM" id="MobiDB-lite"/>
    </source>
</evidence>
<feature type="transmembrane region" description="Helical" evidence="2">
    <location>
        <begin position="80"/>
        <end position="104"/>
    </location>
</feature>
<dbReference type="eggNOG" id="ENOG502T3VG">
    <property type="taxonomic scope" value="Eukaryota"/>
</dbReference>
<dbReference type="RefSeq" id="XP_007799884.1">
    <property type="nucleotide sequence ID" value="XM_007801693.1"/>
</dbReference>
<feature type="transmembrane region" description="Helical" evidence="2">
    <location>
        <begin position="612"/>
        <end position="635"/>
    </location>
</feature>
<gene>
    <name evidence="3" type="ORF">EPUS_03938</name>
</gene>
<organism evidence="3 4">
    <name type="scientific">Endocarpon pusillum (strain Z07020 / HMAS-L-300199)</name>
    <name type="common">Lichen-forming fungus</name>
    <dbReference type="NCBI Taxonomy" id="1263415"/>
    <lineage>
        <taxon>Eukaryota</taxon>
        <taxon>Fungi</taxon>
        <taxon>Dikarya</taxon>
        <taxon>Ascomycota</taxon>
        <taxon>Pezizomycotina</taxon>
        <taxon>Eurotiomycetes</taxon>
        <taxon>Chaetothyriomycetidae</taxon>
        <taxon>Verrucariales</taxon>
        <taxon>Verrucariaceae</taxon>
        <taxon>Endocarpon</taxon>
    </lineage>
</organism>
<keyword evidence="4" id="KW-1185">Reference proteome</keyword>
<dbReference type="Proteomes" id="UP000019373">
    <property type="component" value="Unassembled WGS sequence"/>
</dbReference>
<keyword evidence="2" id="KW-1133">Transmembrane helix</keyword>
<dbReference type="AlphaFoldDB" id="U1HUZ7"/>